<dbReference type="SUPFAM" id="SSF46785">
    <property type="entry name" value="Winged helix' DNA-binding domain"/>
    <property type="match status" value="1"/>
</dbReference>
<dbReference type="InterPro" id="IPR036390">
    <property type="entry name" value="WH_DNA-bd_sf"/>
</dbReference>
<feature type="domain" description="Transcription regulator PadR N-terminal" evidence="1">
    <location>
        <begin position="16"/>
        <end position="87"/>
    </location>
</feature>
<reference evidence="3" key="1">
    <citation type="journal article" date="2019" name="Int. J. Syst. Evol. Microbiol.">
        <title>The Global Catalogue of Microorganisms (GCM) 10K type strain sequencing project: providing services to taxonomists for standard genome sequencing and annotation.</title>
        <authorList>
            <consortium name="The Broad Institute Genomics Platform"/>
            <consortium name="The Broad Institute Genome Sequencing Center for Infectious Disease"/>
            <person name="Wu L."/>
            <person name="Ma J."/>
        </authorList>
    </citation>
    <scope>NUCLEOTIDE SEQUENCE [LARGE SCALE GENOMIC DNA]</scope>
    <source>
        <strain evidence="3">CCM 8951</strain>
    </source>
</reference>
<dbReference type="PANTHER" id="PTHR33169:SF14">
    <property type="entry name" value="TRANSCRIPTIONAL REGULATOR RV3488"/>
    <property type="match status" value="1"/>
</dbReference>
<dbReference type="Proteomes" id="UP001597244">
    <property type="component" value="Unassembled WGS sequence"/>
</dbReference>
<gene>
    <name evidence="2" type="ORF">ACFQ4L_02380</name>
</gene>
<name>A0ABW4DMA9_9LACO</name>
<evidence type="ECO:0000313" key="3">
    <source>
        <dbReference type="Proteomes" id="UP001597244"/>
    </source>
</evidence>
<dbReference type="EMBL" id="JBHTOF010000020">
    <property type="protein sequence ID" value="MFD1464938.1"/>
    <property type="molecule type" value="Genomic_DNA"/>
</dbReference>
<dbReference type="InterPro" id="IPR005149">
    <property type="entry name" value="Tscrpt_reg_PadR_N"/>
</dbReference>
<evidence type="ECO:0000313" key="2">
    <source>
        <dbReference type="EMBL" id="MFD1464938.1"/>
    </source>
</evidence>
<dbReference type="InterPro" id="IPR052509">
    <property type="entry name" value="Metal_resp_DNA-bind_regulator"/>
</dbReference>
<evidence type="ECO:0000259" key="1">
    <source>
        <dbReference type="Pfam" id="PF03551"/>
    </source>
</evidence>
<protein>
    <submittedName>
        <fullName evidence="2">PadR family transcriptional regulator</fullName>
    </submittedName>
</protein>
<sequence length="109" mass="12650">MTITTELLKGVLEGIVLQRISVGETYGYEITRDLNRIGFADLVEGTVYTILVRLEKQQLVTVTKRKSTLGPMRKFYQLNAAGQLRLRDFWQQWTFLETLMAKIGEDRHE</sequence>
<dbReference type="Gene3D" id="1.10.10.10">
    <property type="entry name" value="Winged helix-like DNA-binding domain superfamily/Winged helix DNA-binding domain"/>
    <property type="match status" value="1"/>
</dbReference>
<dbReference type="RefSeq" id="WP_125576202.1">
    <property type="nucleotide sequence ID" value="NZ_JBHTOF010000020.1"/>
</dbReference>
<keyword evidence="3" id="KW-1185">Reference proteome</keyword>
<organism evidence="2 3">
    <name type="scientific">Lapidilactobacillus mulanensis</name>
    <dbReference type="NCBI Taxonomy" id="2485999"/>
    <lineage>
        <taxon>Bacteria</taxon>
        <taxon>Bacillati</taxon>
        <taxon>Bacillota</taxon>
        <taxon>Bacilli</taxon>
        <taxon>Lactobacillales</taxon>
        <taxon>Lactobacillaceae</taxon>
        <taxon>Lapidilactobacillus</taxon>
    </lineage>
</organism>
<comment type="caution">
    <text evidence="2">The sequence shown here is derived from an EMBL/GenBank/DDBJ whole genome shotgun (WGS) entry which is preliminary data.</text>
</comment>
<accession>A0ABW4DMA9</accession>
<dbReference type="PANTHER" id="PTHR33169">
    <property type="entry name" value="PADR-FAMILY TRANSCRIPTIONAL REGULATOR"/>
    <property type="match status" value="1"/>
</dbReference>
<dbReference type="InterPro" id="IPR036388">
    <property type="entry name" value="WH-like_DNA-bd_sf"/>
</dbReference>
<proteinExistence type="predicted"/>
<dbReference type="Pfam" id="PF03551">
    <property type="entry name" value="PadR"/>
    <property type="match status" value="1"/>
</dbReference>